<dbReference type="PROSITE" id="PS50902">
    <property type="entry name" value="FLAVODOXIN_LIKE"/>
    <property type="match status" value="1"/>
</dbReference>
<dbReference type="SUPFAM" id="SSF52218">
    <property type="entry name" value="Flavoproteins"/>
    <property type="match status" value="1"/>
</dbReference>
<dbReference type="Gene3D" id="3.40.50.360">
    <property type="match status" value="1"/>
</dbReference>
<name>A0A930E0V3_9FIRM</name>
<evidence type="ECO:0000313" key="7">
    <source>
        <dbReference type="Proteomes" id="UP000758611"/>
    </source>
</evidence>
<dbReference type="PROSITE" id="PS00198">
    <property type="entry name" value="4FE4S_FER_1"/>
    <property type="match status" value="1"/>
</dbReference>
<evidence type="ECO:0000256" key="3">
    <source>
        <dbReference type="ARBA" id="ARBA00023014"/>
    </source>
</evidence>
<evidence type="ECO:0000313" key="6">
    <source>
        <dbReference type="EMBL" id="MBF1306525.1"/>
    </source>
</evidence>
<dbReference type="InterPro" id="IPR008254">
    <property type="entry name" value="Flavodoxin/NO_synth"/>
</dbReference>
<dbReference type="EMBL" id="JABZRE010000003">
    <property type="protein sequence ID" value="MBF1306525.1"/>
    <property type="molecule type" value="Genomic_DNA"/>
</dbReference>
<proteinExistence type="predicted"/>
<dbReference type="InterPro" id="IPR029039">
    <property type="entry name" value="Flavoprotein-like_sf"/>
</dbReference>
<protein>
    <submittedName>
        <fullName evidence="6">4Fe-4S ferredoxin</fullName>
    </submittedName>
</protein>
<organism evidence="6 7">
    <name type="scientific">Parvimonas micra</name>
    <dbReference type="NCBI Taxonomy" id="33033"/>
    <lineage>
        <taxon>Bacteria</taxon>
        <taxon>Bacillati</taxon>
        <taxon>Bacillota</taxon>
        <taxon>Tissierellia</taxon>
        <taxon>Tissierellales</taxon>
        <taxon>Peptoniphilaceae</taxon>
        <taxon>Parvimonas</taxon>
    </lineage>
</organism>
<feature type="domain" description="4Fe-4S ferredoxin-type" evidence="5">
    <location>
        <begin position="219"/>
        <end position="248"/>
    </location>
</feature>
<dbReference type="InterPro" id="IPR017900">
    <property type="entry name" value="4Fe4S_Fe_S_CS"/>
</dbReference>
<evidence type="ECO:0000259" key="5">
    <source>
        <dbReference type="PROSITE" id="PS51379"/>
    </source>
</evidence>
<accession>A0A930E0V3</accession>
<feature type="domain" description="Flavodoxin-like" evidence="4">
    <location>
        <begin position="32"/>
        <end position="182"/>
    </location>
</feature>
<comment type="caution">
    <text evidence="6">The sequence shown here is derived from an EMBL/GenBank/DDBJ whole genome shotgun (WGS) entry which is preliminary data.</text>
</comment>
<dbReference type="InterPro" id="IPR017896">
    <property type="entry name" value="4Fe4S_Fe-S-bd"/>
</dbReference>
<reference evidence="6" key="1">
    <citation type="submission" date="2020-04" db="EMBL/GenBank/DDBJ databases">
        <title>Deep metagenomics examines the oral microbiome during advanced dental caries in children, revealing novel taxa and co-occurrences with host molecules.</title>
        <authorList>
            <person name="Baker J.L."/>
            <person name="Morton J.T."/>
            <person name="Dinis M."/>
            <person name="Alvarez R."/>
            <person name="Tran N.C."/>
            <person name="Knight R."/>
            <person name="Edlund A."/>
        </authorList>
    </citation>
    <scope>NUCLEOTIDE SEQUENCE</scope>
    <source>
        <strain evidence="6">JCVI_23_bin.11</strain>
    </source>
</reference>
<dbReference type="GO" id="GO:0010181">
    <property type="term" value="F:FMN binding"/>
    <property type="evidence" value="ECO:0007669"/>
    <property type="project" value="InterPro"/>
</dbReference>
<evidence type="ECO:0000259" key="4">
    <source>
        <dbReference type="PROSITE" id="PS50902"/>
    </source>
</evidence>
<dbReference type="SUPFAM" id="SSF54862">
    <property type="entry name" value="4Fe-4S ferredoxins"/>
    <property type="match status" value="1"/>
</dbReference>
<dbReference type="GO" id="GO:0046872">
    <property type="term" value="F:metal ion binding"/>
    <property type="evidence" value="ECO:0007669"/>
    <property type="project" value="UniProtKB-KW"/>
</dbReference>
<keyword evidence="3" id="KW-0411">Iron-sulfur</keyword>
<dbReference type="Gene3D" id="3.30.70.20">
    <property type="match status" value="1"/>
</dbReference>
<dbReference type="GO" id="GO:0051536">
    <property type="term" value="F:iron-sulfur cluster binding"/>
    <property type="evidence" value="ECO:0007669"/>
    <property type="project" value="UniProtKB-KW"/>
</dbReference>
<dbReference type="Pfam" id="PF12724">
    <property type="entry name" value="Flavodoxin_5"/>
    <property type="match status" value="1"/>
</dbReference>
<dbReference type="Proteomes" id="UP000758611">
    <property type="component" value="Unassembled WGS sequence"/>
</dbReference>
<evidence type="ECO:0000256" key="1">
    <source>
        <dbReference type="ARBA" id="ARBA00022723"/>
    </source>
</evidence>
<evidence type="ECO:0000256" key="2">
    <source>
        <dbReference type="ARBA" id="ARBA00023004"/>
    </source>
</evidence>
<dbReference type="PROSITE" id="PS51379">
    <property type="entry name" value="4FE4S_FER_2"/>
    <property type="match status" value="1"/>
</dbReference>
<keyword evidence="1" id="KW-0479">Metal-binding</keyword>
<dbReference type="InterPro" id="IPR026816">
    <property type="entry name" value="Flavodoxin_dom"/>
</dbReference>
<sequence length="297" mass="33482">MSSTMEYKDNQNLELSLDDNILDEKESFSPKVKVIYFSPTGTTKKIIKNVIKGIESKQVEYVDLTKDNRISKKEKIDTTKDDLIILGAPVYGGFLYKEFRNYIKNIDFNNKAVAIVLLYGNAAIMFSKREIVSIVKKNNGNVVGYGEFVGEHSFSTKELPVAINRPNAEDINMAISFGKAIREELKNNIEKNKSLSLFDRFIGKVADIKPVHTGRRIFTVPKTDYELCDNCGVCIKKCPKACIDNDIVTDKNACIVCMACVKACHNNARISKAKNPLIKMGLKKINRNKNESKFVVF</sequence>
<dbReference type="RefSeq" id="WP_269754289.1">
    <property type="nucleotide sequence ID" value="NZ_CP101409.1"/>
</dbReference>
<keyword evidence="2" id="KW-0408">Iron</keyword>
<gene>
    <name evidence="6" type="ORF">HXM94_01870</name>
</gene>
<dbReference type="GO" id="GO:0016651">
    <property type="term" value="F:oxidoreductase activity, acting on NAD(P)H"/>
    <property type="evidence" value="ECO:0007669"/>
    <property type="project" value="UniProtKB-ARBA"/>
</dbReference>
<dbReference type="AlphaFoldDB" id="A0A930E0V3"/>